<reference evidence="1" key="1">
    <citation type="submission" date="2020-04" db="EMBL/GenBank/DDBJ databases">
        <authorList>
            <person name="Zhang T."/>
        </authorList>
    </citation>
    <scope>NUCLEOTIDE SEQUENCE</scope>
    <source>
        <strain evidence="1">HKST-UBA10</strain>
    </source>
</reference>
<organism evidence="1 2">
    <name type="scientific">Candidatus Dojkabacteria bacterium</name>
    <dbReference type="NCBI Taxonomy" id="2099670"/>
    <lineage>
        <taxon>Bacteria</taxon>
        <taxon>Candidatus Dojkabacteria</taxon>
    </lineage>
</organism>
<evidence type="ECO:0000313" key="2">
    <source>
        <dbReference type="Proteomes" id="UP000782843"/>
    </source>
</evidence>
<proteinExistence type="predicted"/>
<gene>
    <name evidence="1" type="ORF">KC660_01675</name>
</gene>
<dbReference type="AlphaFoldDB" id="A0A955L3A8"/>
<sequence length="347" mass="39092">MNVFTEQTGKYKKGYKILVKLNLQDKVIPKVDEKIYFDDTIVVKENYSDSYDINLSDFIDSFDLQKVQKILKVIDGEFVESDSIIASYSSGFGGVIMKDITCPKAGIVDLSDLKNGIVKIASVSKTKKEIKGINGVVKKIVPGKYIEIMADVISIDAVIRFNPKDGLFNLNFISNLNEINEEKIKELSSINNIGIVYDGNFEVEELKRIAILGVKSVIATGIDPDKLYQDLNFFKKYDIELIILEGFGLSEMNPKLVSIFKKNEGMLYQTNNEGIHIVFKGSATPKVVKGFSGLRRGDLIRIYNDKNWGEYGKYYSKDSSSEDYARIKLAKKDHTISVQINNLVKII</sequence>
<accession>A0A955L3A8</accession>
<comment type="caution">
    <text evidence="1">The sequence shown here is derived from an EMBL/GenBank/DDBJ whole genome shotgun (WGS) entry which is preliminary data.</text>
</comment>
<protein>
    <submittedName>
        <fullName evidence="1">Uncharacterized protein</fullName>
    </submittedName>
</protein>
<reference evidence="1" key="2">
    <citation type="journal article" date="2021" name="Microbiome">
        <title>Successional dynamics and alternative stable states in a saline activated sludge microbial community over 9 years.</title>
        <authorList>
            <person name="Wang Y."/>
            <person name="Ye J."/>
            <person name="Ju F."/>
            <person name="Liu L."/>
            <person name="Boyd J.A."/>
            <person name="Deng Y."/>
            <person name="Parks D.H."/>
            <person name="Jiang X."/>
            <person name="Yin X."/>
            <person name="Woodcroft B.J."/>
            <person name="Tyson G.W."/>
            <person name="Hugenholtz P."/>
            <person name="Polz M.F."/>
            <person name="Zhang T."/>
        </authorList>
    </citation>
    <scope>NUCLEOTIDE SEQUENCE</scope>
    <source>
        <strain evidence="1">HKST-UBA10</strain>
    </source>
</reference>
<dbReference type="EMBL" id="JAGQLG010000060">
    <property type="protein sequence ID" value="MCA9382097.1"/>
    <property type="molecule type" value="Genomic_DNA"/>
</dbReference>
<evidence type="ECO:0000313" key="1">
    <source>
        <dbReference type="EMBL" id="MCA9382097.1"/>
    </source>
</evidence>
<name>A0A955L3A8_9BACT</name>
<dbReference type="Proteomes" id="UP000782843">
    <property type="component" value="Unassembled WGS sequence"/>
</dbReference>